<dbReference type="AlphaFoldDB" id="A0A0D8JUS0"/>
<dbReference type="KEGG" id="cim:CIMG_13101"/>
<dbReference type="Proteomes" id="UP000001261">
    <property type="component" value="Unassembled WGS sequence"/>
</dbReference>
<dbReference type="VEuPathDB" id="FungiDB:CIMG_13101"/>
<protein>
    <submittedName>
        <fullName evidence="2">Uncharacterized protein</fullName>
    </submittedName>
</protein>
<feature type="signal peptide" evidence="1">
    <location>
        <begin position="1"/>
        <end position="18"/>
    </location>
</feature>
<name>A0A0D8JUS0_COCIM</name>
<organism evidence="2 3">
    <name type="scientific">Coccidioides immitis (strain RS)</name>
    <name type="common">Valley fever fungus</name>
    <dbReference type="NCBI Taxonomy" id="246410"/>
    <lineage>
        <taxon>Eukaryota</taxon>
        <taxon>Fungi</taxon>
        <taxon>Dikarya</taxon>
        <taxon>Ascomycota</taxon>
        <taxon>Pezizomycotina</taxon>
        <taxon>Eurotiomycetes</taxon>
        <taxon>Eurotiomycetidae</taxon>
        <taxon>Onygenales</taxon>
        <taxon>Onygenaceae</taxon>
        <taxon>Coccidioides</taxon>
    </lineage>
</organism>
<evidence type="ECO:0000313" key="2">
    <source>
        <dbReference type="EMBL" id="KJF60656.1"/>
    </source>
</evidence>
<dbReference type="InParanoid" id="A0A0D8JUS0"/>
<evidence type="ECO:0000313" key="3">
    <source>
        <dbReference type="Proteomes" id="UP000001261"/>
    </source>
</evidence>
<dbReference type="EMBL" id="GG704912">
    <property type="protein sequence ID" value="KJF60656.1"/>
    <property type="molecule type" value="Genomic_DNA"/>
</dbReference>
<keyword evidence="1" id="KW-0732">Signal</keyword>
<sequence length="102" mass="11324">MWWVLCMQLFSLLQRSLRNNKTKRHYHIQFLVPGSGQDSNQGTPSSLSKGLAKPPVELAALHPGFKAVPQGIGRRIMTFGGNHSFTKDELMHCADLLEHVGG</sequence>
<reference evidence="3" key="2">
    <citation type="journal article" date="2010" name="Genome Res.">
        <title>Population genomic sequencing of Coccidioides fungi reveals recent hybridization and transposon control.</title>
        <authorList>
            <person name="Neafsey D.E."/>
            <person name="Barker B.M."/>
            <person name="Sharpton T.J."/>
            <person name="Stajich J.E."/>
            <person name="Park D.J."/>
            <person name="Whiston E."/>
            <person name="Hung C.-Y."/>
            <person name="McMahan C."/>
            <person name="White J."/>
            <person name="Sykes S."/>
            <person name="Heiman D."/>
            <person name="Young S."/>
            <person name="Zeng Q."/>
            <person name="Abouelleil A."/>
            <person name="Aftuck L."/>
            <person name="Bessette D."/>
            <person name="Brown A."/>
            <person name="FitzGerald M."/>
            <person name="Lui A."/>
            <person name="Macdonald J.P."/>
            <person name="Priest M."/>
            <person name="Orbach M.J."/>
            <person name="Galgiani J.N."/>
            <person name="Kirkland T.N."/>
            <person name="Cole G.T."/>
            <person name="Birren B.W."/>
            <person name="Henn M.R."/>
            <person name="Taylor J.W."/>
            <person name="Rounsley S.D."/>
        </authorList>
    </citation>
    <scope>GENOME REANNOTATION</scope>
    <source>
        <strain evidence="3">RS</strain>
    </source>
</reference>
<dbReference type="GeneID" id="24164728"/>
<accession>A0A0D8JUS0</accession>
<feature type="chain" id="PRO_5002331640" evidence="1">
    <location>
        <begin position="19"/>
        <end position="102"/>
    </location>
</feature>
<proteinExistence type="predicted"/>
<reference evidence="3" key="1">
    <citation type="journal article" date="2009" name="Genome Res.">
        <title>Comparative genomic analyses of the human fungal pathogens Coccidioides and their relatives.</title>
        <authorList>
            <person name="Sharpton T.J."/>
            <person name="Stajich J.E."/>
            <person name="Rounsley S.D."/>
            <person name="Gardner M.J."/>
            <person name="Wortman J.R."/>
            <person name="Jordar V.S."/>
            <person name="Maiti R."/>
            <person name="Kodira C.D."/>
            <person name="Neafsey D.E."/>
            <person name="Zeng Q."/>
            <person name="Hung C.-Y."/>
            <person name="McMahan C."/>
            <person name="Muszewska A."/>
            <person name="Grynberg M."/>
            <person name="Mandel M.A."/>
            <person name="Kellner E.M."/>
            <person name="Barker B.M."/>
            <person name="Galgiani J.N."/>
            <person name="Orbach M.J."/>
            <person name="Kirkland T.N."/>
            <person name="Cole G.T."/>
            <person name="Henn M.R."/>
            <person name="Birren B.W."/>
            <person name="Taylor J.W."/>
        </authorList>
    </citation>
    <scope>NUCLEOTIDE SEQUENCE [LARGE SCALE GENOMIC DNA]</scope>
    <source>
        <strain evidence="3">RS</strain>
    </source>
</reference>
<gene>
    <name evidence="2" type="ORF">CIMG_13101</name>
</gene>
<dbReference type="RefSeq" id="XP_004445437.1">
    <property type="nucleotide sequence ID" value="XM_004445380.1"/>
</dbReference>
<keyword evidence="3" id="KW-1185">Reference proteome</keyword>
<evidence type="ECO:0000256" key="1">
    <source>
        <dbReference type="SAM" id="SignalP"/>
    </source>
</evidence>